<evidence type="ECO:0000313" key="1">
    <source>
        <dbReference type="EMBL" id="MFC5644277.1"/>
    </source>
</evidence>
<dbReference type="EMBL" id="JBHSOC010000044">
    <property type="protein sequence ID" value="MFC5644277.1"/>
    <property type="molecule type" value="Genomic_DNA"/>
</dbReference>
<name>A0ABW0VES6_9ACTN</name>
<dbReference type="RefSeq" id="WP_346146978.1">
    <property type="nucleotide sequence ID" value="NZ_BAAAUA010000031.1"/>
</dbReference>
<protein>
    <submittedName>
        <fullName evidence="1">Uncharacterized protein</fullName>
    </submittedName>
</protein>
<keyword evidence="2" id="KW-1185">Reference proteome</keyword>
<dbReference type="Proteomes" id="UP001596066">
    <property type="component" value="Unassembled WGS sequence"/>
</dbReference>
<accession>A0ABW0VES6</accession>
<sequence>MNGDDGLGEELAGDLDPDAWVWLPGVDYAAGWREARDAAEGLNEILAACGVDRRHLRAVADTDAQGRGWVLLVGVPSGWDRLAELLWLAVEESRRKSA</sequence>
<proteinExistence type="predicted"/>
<reference evidence="2" key="1">
    <citation type="journal article" date="2019" name="Int. J. Syst. Evol. Microbiol.">
        <title>The Global Catalogue of Microorganisms (GCM) 10K type strain sequencing project: providing services to taxonomists for standard genome sequencing and annotation.</title>
        <authorList>
            <consortium name="The Broad Institute Genomics Platform"/>
            <consortium name="The Broad Institute Genome Sequencing Center for Infectious Disease"/>
            <person name="Wu L."/>
            <person name="Ma J."/>
        </authorList>
    </citation>
    <scope>NUCLEOTIDE SEQUENCE [LARGE SCALE GENOMIC DNA]</scope>
    <source>
        <strain evidence="2">CGMCC 4.1622</strain>
    </source>
</reference>
<organism evidence="1 2">
    <name type="scientific">Kitasatospora cinereorecta</name>
    <dbReference type="NCBI Taxonomy" id="285560"/>
    <lineage>
        <taxon>Bacteria</taxon>
        <taxon>Bacillati</taxon>
        <taxon>Actinomycetota</taxon>
        <taxon>Actinomycetes</taxon>
        <taxon>Kitasatosporales</taxon>
        <taxon>Streptomycetaceae</taxon>
        <taxon>Kitasatospora</taxon>
    </lineage>
</organism>
<gene>
    <name evidence="1" type="ORF">ACFPZF_23320</name>
</gene>
<evidence type="ECO:0000313" key="2">
    <source>
        <dbReference type="Proteomes" id="UP001596066"/>
    </source>
</evidence>
<comment type="caution">
    <text evidence="1">The sequence shown here is derived from an EMBL/GenBank/DDBJ whole genome shotgun (WGS) entry which is preliminary data.</text>
</comment>